<evidence type="ECO:0000313" key="1">
    <source>
        <dbReference type="EMBL" id="AEW71893.1"/>
    </source>
</evidence>
<dbReference type="EMBL" id="CP002886">
    <property type="protein sequence ID" value="AEW71893.1"/>
    <property type="molecule type" value="Genomic_DNA"/>
</dbReference>
<dbReference type="AlphaFoldDB" id="G8LJF9"/>
<protein>
    <submittedName>
        <fullName evidence="1">Uncharacterized protein</fullName>
    </submittedName>
</protein>
<dbReference type="HOGENOM" id="CLU_3403329_0_0_6"/>
<dbReference type="Proteomes" id="UP000007838">
    <property type="component" value="Chromosome"/>
</dbReference>
<evidence type="ECO:0000313" key="2">
    <source>
        <dbReference type="Proteomes" id="UP000007838"/>
    </source>
</evidence>
<name>G8LJF9_9ENTR</name>
<sequence>MGTWEVSGLADNTPGEHFSTFVDNLFLKME</sequence>
<organism evidence="1 2">
    <name type="scientific">Enterobacter ludwigii</name>
    <dbReference type="NCBI Taxonomy" id="299767"/>
    <lineage>
        <taxon>Bacteria</taxon>
        <taxon>Pseudomonadati</taxon>
        <taxon>Pseudomonadota</taxon>
        <taxon>Gammaproteobacteria</taxon>
        <taxon>Enterobacterales</taxon>
        <taxon>Enterobacteriaceae</taxon>
        <taxon>Enterobacter</taxon>
        <taxon>Enterobacter cloacae complex</taxon>
    </lineage>
</organism>
<proteinExistence type="predicted"/>
<gene>
    <name evidence="1" type="ORF">EcWSU1_00453</name>
</gene>
<reference evidence="1 2" key="1">
    <citation type="journal article" date="2011" name="Stand. Genomic Sci.">
        <title>Complete genome of the onion pathogen Enterobacter cloacae EcWSU1.</title>
        <authorList>
            <person name="Humann J.L."/>
            <person name="Wildung M."/>
            <person name="Cheng C.H."/>
            <person name="Lee T."/>
            <person name="Stewart J.E."/>
            <person name="Drew J.C."/>
            <person name="Triplett E.W."/>
            <person name="Main D."/>
            <person name="Schroeder B.K."/>
        </authorList>
    </citation>
    <scope>NUCLEOTIDE SEQUENCE [LARGE SCALE GENOMIC DNA]</scope>
    <source>
        <strain evidence="1 2">EcWSU1</strain>
    </source>
</reference>
<dbReference type="KEGG" id="eec:EcWSU1_00453"/>
<accession>G8LJF9</accession>